<dbReference type="OrthoDB" id="7722975at2759"/>
<evidence type="ECO:0000313" key="2">
    <source>
        <dbReference type="Proteomes" id="UP000324800"/>
    </source>
</evidence>
<dbReference type="InterPro" id="IPR036907">
    <property type="entry name" value="5'-Nucleotdase_C_sf"/>
</dbReference>
<reference evidence="1 2" key="1">
    <citation type="submission" date="2019-03" db="EMBL/GenBank/DDBJ databases">
        <title>Single cell metagenomics reveals metabolic interactions within the superorganism composed of flagellate Streblomastix strix and complex community of Bacteroidetes bacteria on its surface.</title>
        <authorList>
            <person name="Treitli S.C."/>
            <person name="Kolisko M."/>
            <person name="Husnik F."/>
            <person name="Keeling P."/>
            <person name="Hampl V."/>
        </authorList>
    </citation>
    <scope>NUCLEOTIDE SEQUENCE [LARGE SCALE GENOMIC DNA]</scope>
    <source>
        <strain evidence="1">ST1C</strain>
    </source>
</reference>
<comment type="caution">
    <text evidence="1">The sequence shown here is derived from an EMBL/GenBank/DDBJ whole genome shotgun (WGS) entry which is preliminary data.</text>
</comment>
<evidence type="ECO:0008006" key="3">
    <source>
        <dbReference type="Google" id="ProtNLM"/>
    </source>
</evidence>
<dbReference type="PANTHER" id="PTHR11575">
    <property type="entry name" value="5'-NUCLEOTIDASE-RELATED"/>
    <property type="match status" value="1"/>
</dbReference>
<evidence type="ECO:0000313" key="1">
    <source>
        <dbReference type="EMBL" id="KAA6389661.1"/>
    </source>
</evidence>
<dbReference type="InterPro" id="IPR006179">
    <property type="entry name" value="5_nucleotidase/apyrase"/>
</dbReference>
<dbReference type="GO" id="GO:0016787">
    <property type="term" value="F:hydrolase activity"/>
    <property type="evidence" value="ECO:0007669"/>
    <property type="project" value="InterPro"/>
</dbReference>
<dbReference type="PANTHER" id="PTHR11575:SF22">
    <property type="entry name" value="ADL392WP"/>
    <property type="match status" value="1"/>
</dbReference>
<dbReference type="EMBL" id="SNRW01003501">
    <property type="protein sequence ID" value="KAA6389661.1"/>
    <property type="molecule type" value="Genomic_DNA"/>
</dbReference>
<gene>
    <name evidence="1" type="ORF">EZS28_014813</name>
</gene>
<accession>A0A5J4W414</accession>
<dbReference type="GO" id="GO:0005829">
    <property type="term" value="C:cytosol"/>
    <property type="evidence" value="ECO:0007669"/>
    <property type="project" value="TreeGrafter"/>
</dbReference>
<dbReference type="InterPro" id="IPR029052">
    <property type="entry name" value="Metallo-depent_PP-like"/>
</dbReference>
<dbReference type="SUPFAM" id="SSF55816">
    <property type="entry name" value="5'-nucleotidase (syn. UDP-sugar hydrolase), C-terminal domain"/>
    <property type="match status" value="1"/>
</dbReference>
<organism evidence="1 2">
    <name type="scientific">Streblomastix strix</name>
    <dbReference type="NCBI Taxonomy" id="222440"/>
    <lineage>
        <taxon>Eukaryota</taxon>
        <taxon>Metamonada</taxon>
        <taxon>Preaxostyla</taxon>
        <taxon>Oxymonadida</taxon>
        <taxon>Streblomastigidae</taxon>
        <taxon>Streblomastix</taxon>
    </lineage>
</organism>
<name>A0A5J4W414_9EUKA</name>
<dbReference type="GO" id="GO:0009166">
    <property type="term" value="P:nucleotide catabolic process"/>
    <property type="evidence" value="ECO:0007669"/>
    <property type="project" value="InterPro"/>
</dbReference>
<dbReference type="SUPFAM" id="SSF56300">
    <property type="entry name" value="Metallo-dependent phosphatases"/>
    <property type="match status" value="1"/>
</dbReference>
<proteinExistence type="predicted"/>
<dbReference type="Gene3D" id="3.60.21.10">
    <property type="match status" value="1"/>
</dbReference>
<dbReference type="Proteomes" id="UP000324800">
    <property type="component" value="Unassembled WGS sequence"/>
</dbReference>
<sequence>MHTNDIHGWINGNRHIPVLDADIADYYNFFKHAKELLTNHVVHAFDSGDQTQGTGLSDYIKTSGEFIFEKLEQVPFDGFTIGNHEMYNNSCIDNIADKNVSTSYIYNSQSLRAPLYQGHVTLDDFVKVDPSFSTFCAFRGVTGQDMRQLMSTLFDPAFKNMNYEVSFGEYYLVTDDAQKLFNNKEMDEYYEYDIITASYDCPPISYIFQNYLMVMQIVAV</sequence>
<dbReference type="AlphaFoldDB" id="A0A5J4W414"/>
<protein>
    <recommendedName>
        <fullName evidence="3">Calcineurin-like phosphoesterase domain-containing protein</fullName>
    </recommendedName>
</protein>